<dbReference type="PANTHER" id="PTHR21496">
    <property type="entry name" value="FERREDOXIN-RELATED"/>
    <property type="match status" value="1"/>
</dbReference>
<dbReference type="GO" id="GO:0051537">
    <property type="term" value="F:2 iron, 2 sulfur cluster binding"/>
    <property type="evidence" value="ECO:0007669"/>
    <property type="project" value="UniProtKB-KW"/>
</dbReference>
<evidence type="ECO:0000256" key="5">
    <source>
        <dbReference type="ARBA" id="ARBA00034078"/>
    </source>
</evidence>
<dbReference type="Proteomes" id="UP000653674">
    <property type="component" value="Unassembled WGS sequence"/>
</dbReference>
<dbReference type="Gene3D" id="2.102.10.10">
    <property type="entry name" value="Rieske [2Fe-2S] iron-sulphur domain"/>
    <property type="match status" value="1"/>
</dbReference>
<dbReference type="Pfam" id="PF09990">
    <property type="entry name" value="DUF2231"/>
    <property type="match status" value="1"/>
</dbReference>
<comment type="cofactor">
    <cofactor evidence="5">
        <name>[2Fe-2S] cluster</name>
        <dbReference type="ChEBI" id="CHEBI:190135"/>
    </cofactor>
</comment>
<dbReference type="GO" id="GO:0016705">
    <property type="term" value="F:oxidoreductase activity, acting on paired donors, with incorporation or reduction of molecular oxygen"/>
    <property type="evidence" value="ECO:0007669"/>
    <property type="project" value="UniProtKB-ARBA"/>
</dbReference>
<keyword evidence="1" id="KW-0001">2Fe-2S</keyword>
<dbReference type="SUPFAM" id="SSF50022">
    <property type="entry name" value="ISP domain"/>
    <property type="match status" value="1"/>
</dbReference>
<organism evidence="8 9">
    <name type="scientific">Planosporangium flavigriseum</name>
    <dbReference type="NCBI Taxonomy" id="373681"/>
    <lineage>
        <taxon>Bacteria</taxon>
        <taxon>Bacillati</taxon>
        <taxon>Actinomycetota</taxon>
        <taxon>Actinomycetes</taxon>
        <taxon>Micromonosporales</taxon>
        <taxon>Micromonosporaceae</taxon>
        <taxon>Planosporangium</taxon>
    </lineage>
</organism>
<dbReference type="EMBL" id="BONU01000019">
    <property type="protein sequence ID" value="GIG74577.1"/>
    <property type="molecule type" value="Genomic_DNA"/>
</dbReference>
<evidence type="ECO:0000256" key="3">
    <source>
        <dbReference type="ARBA" id="ARBA00023004"/>
    </source>
</evidence>
<protein>
    <recommendedName>
        <fullName evidence="7">Rieske domain-containing protein</fullName>
    </recommendedName>
</protein>
<accession>A0A8J3LL24</accession>
<comment type="similarity">
    <text evidence="6">Belongs to the bacterial ring-hydroxylating dioxygenase ferredoxin component family.</text>
</comment>
<keyword evidence="9" id="KW-1185">Reference proteome</keyword>
<dbReference type="CDD" id="cd03467">
    <property type="entry name" value="Rieske"/>
    <property type="match status" value="1"/>
</dbReference>
<keyword evidence="2" id="KW-0479">Metal-binding</keyword>
<dbReference type="GO" id="GO:0046872">
    <property type="term" value="F:metal ion binding"/>
    <property type="evidence" value="ECO:0007669"/>
    <property type="project" value="UniProtKB-KW"/>
</dbReference>
<sequence length="297" mass="31529">MIGLAAVVAGMTPRMGRFVARLERLTALDGIAERARKLVRGAIRSRRVADLLHGVWLGHPLHPALVQVPLGAWTSAAVLDVLPGQRAAATTLVAIGTASAVPAALAGVNDWAALSREQRRVGLVHAAANTMALTLYGVSLSARMRGRHTIGRRLAYLGLAVASTGAYLGGHLSYALGAQVNQSVPGLWLLRGTWQRVGNVDEFNEGEPAVRKLGETPVLVYLEAGRFTVMLERCAHHNGPLGDGKVVEIDGWPCVVCPWHGSTYRLADGVVVHGPAATDQITLRTRIVDGRLEAAPV</sequence>
<gene>
    <name evidence="8" type="ORF">Pfl04_29810</name>
</gene>
<comment type="caution">
    <text evidence="8">The sequence shown here is derived from an EMBL/GenBank/DDBJ whole genome shotgun (WGS) entry which is preliminary data.</text>
</comment>
<name>A0A8J3LL24_9ACTN</name>
<evidence type="ECO:0000256" key="4">
    <source>
        <dbReference type="ARBA" id="ARBA00023014"/>
    </source>
</evidence>
<dbReference type="InterPro" id="IPR017941">
    <property type="entry name" value="Rieske_2Fe-2S"/>
</dbReference>
<reference evidence="8" key="1">
    <citation type="submission" date="2021-01" db="EMBL/GenBank/DDBJ databases">
        <title>Whole genome shotgun sequence of Planosporangium flavigriseum NBRC 105377.</title>
        <authorList>
            <person name="Komaki H."/>
            <person name="Tamura T."/>
        </authorList>
    </citation>
    <scope>NUCLEOTIDE SEQUENCE</scope>
    <source>
        <strain evidence="8">NBRC 105377</strain>
    </source>
</reference>
<dbReference type="InterPro" id="IPR036922">
    <property type="entry name" value="Rieske_2Fe-2S_sf"/>
</dbReference>
<evidence type="ECO:0000256" key="6">
    <source>
        <dbReference type="ARBA" id="ARBA00038001"/>
    </source>
</evidence>
<keyword evidence="3" id="KW-0408">Iron</keyword>
<dbReference type="PROSITE" id="PS51296">
    <property type="entry name" value="RIESKE"/>
    <property type="match status" value="1"/>
</dbReference>
<dbReference type="AlphaFoldDB" id="A0A8J3LL24"/>
<dbReference type="Pfam" id="PF00355">
    <property type="entry name" value="Rieske"/>
    <property type="match status" value="1"/>
</dbReference>
<evidence type="ECO:0000256" key="2">
    <source>
        <dbReference type="ARBA" id="ARBA00022723"/>
    </source>
</evidence>
<dbReference type="InterPro" id="IPR019251">
    <property type="entry name" value="DUF2231_TM"/>
</dbReference>
<feature type="domain" description="Rieske" evidence="7">
    <location>
        <begin position="194"/>
        <end position="294"/>
    </location>
</feature>
<proteinExistence type="inferred from homology"/>
<evidence type="ECO:0000313" key="8">
    <source>
        <dbReference type="EMBL" id="GIG74577.1"/>
    </source>
</evidence>
<evidence type="ECO:0000313" key="9">
    <source>
        <dbReference type="Proteomes" id="UP000653674"/>
    </source>
</evidence>
<dbReference type="PANTHER" id="PTHR21496:SF0">
    <property type="entry name" value="RIESKE DOMAIN-CONTAINING PROTEIN"/>
    <property type="match status" value="1"/>
</dbReference>
<evidence type="ECO:0000259" key="7">
    <source>
        <dbReference type="PROSITE" id="PS51296"/>
    </source>
</evidence>
<evidence type="ECO:0000256" key="1">
    <source>
        <dbReference type="ARBA" id="ARBA00022714"/>
    </source>
</evidence>
<keyword evidence="4" id="KW-0411">Iron-sulfur</keyword>
<dbReference type="GO" id="GO:0004497">
    <property type="term" value="F:monooxygenase activity"/>
    <property type="evidence" value="ECO:0007669"/>
    <property type="project" value="UniProtKB-ARBA"/>
</dbReference>